<evidence type="ECO:0000256" key="3">
    <source>
        <dbReference type="ARBA" id="ARBA00022737"/>
    </source>
</evidence>
<keyword evidence="5" id="KW-0611">Plant defense</keyword>
<dbReference type="SUPFAM" id="SSF52200">
    <property type="entry name" value="Toll/Interleukin receptor TIR domain"/>
    <property type="match status" value="1"/>
</dbReference>
<accession>V4L370</accession>
<dbReference type="SMART" id="SM00382">
    <property type="entry name" value="AAA"/>
    <property type="match status" value="1"/>
</dbReference>
<dbReference type="PRINTS" id="PR00364">
    <property type="entry name" value="DISEASERSIST"/>
</dbReference>
<protein>
    <recommendedName>
        <fullName evidence="1">ADP-ribosyl cyclase/cyclic ADP-ribose hydrolase</fullName>
        <ecNumber evidence="1">3.2.2.6</ecNumber>
    </recommendedName>
</protein>
<dbReference type="SUPFAM" id="SSF52540">
    <property type="entry name" value="P-loop containing nucleoside triphosphate hydrolases"/>
    <property type="match status" value="1"/>
</dbReference>
<gene>
    <name evidence="9" type="ORF">EUTSA_v10003136mg</name>
</gene>
<dbReference type="Gene3D" id="3.40.50.300">
    <property type="entry name" value="P-loop containing nucleotide triphosphate hydrolases"/>
    <property type="match status" value="1"/>
</dbReference>
<dbReference type="InterPro" id="IPR035897">
    <property type="entry name" value="Toll_tir_struct_dom_sf"/>
</dbReference>
<name>V4L370_EUTSA</name>
<dbReference type="FunFam" id="3.40.50.10140:FF:000007">
    <property type="entry name" value="Disease resistance protein (TIR-NBS-LRR class)"/>
    <property type="match status" value="1"/>
</dbReference>
<sequence length="1105" mass="126555">MAPSSSFTTWVYDVFPSFSGEDVRVTFLSHFLKELDRKLIIPFKDNEMERSRSLDPELKQAIKDSRIAVVVISKNYASSSWCLNELLEIVNCKEEYGQMVIPVFYALDPSHVRKQTGDFGKIFEETCKNSTKEVTNRWRSALTDVANILGYHSVSWGNEAKMIEEIANDVLDKLLLTPSKDSEDFVGIKDHIANMSVLLNLESEEVRMVGIWGSSGIGKTTIARALYNQLSRHFQNSIFIDRSFLSKSMEIYNIANPDDYNMKLHLQRNFLSEILGKKHIKLNHLSAVEERLKHQKVLIFIDDLDDQVVLDALVGEPKWFGNASRIIVVTNDKHFLRAHGIDCHYEVCLPSEDLAQDMLCQYAFRKKSPPEGFEKLVVEVARHAGCLPLGLNVLGSSLRGRDKEYWMDMLPRLQNGIDEKIEKTLRVSYDGLGSEQDKAIFRHIACFFNGAEVTYMKLLLADSDLGVNIALGNLADKSLIDVRLGIVRMHRLLQEMGKKGSKKILGISLDIDEIDELHVHESAFKGMRNLRFLDIYSKSFHRLGKQGILHLPESFDYFPPKLKLLCWPEYPMRCMPSKFRPEKLVKLKMNNSKLEKLWEGVVSLTCLNVMDLWGSHNLKEIPDLSKATNLEILELGRCYSLVEFPSSIPYPNKLKILDMHYCGNLETIPIGINLQSLDHLNLYKCSQLRTFPEISTNISELYIDETAIEEFPANMRLENLCELRMENLKSKKLWEGVQPLTPLMAMLSPSLTRLWLSDISSLVELPSSFQNLHNLRSLKVANCVNLETLPTGMNLQSLCRLDFSGCSRLRTFPDISTTIRGLHLGQTAIEEVPWWIEKFSRLKFLEMKGCNKLEYVNLNISKLKDLSVDFSDCKALTGASWNDSPRSVLNYVPQRVHINFTNCFNLDQEALYQLFHQRSFFYDPMILPGEEVPSYFTHRTTGASSSLTIPLLHSSLSQPFFRFRACTVFNCDNMSELSSGGEFYAKFHFKGRFWNTLDSFRQPQDFWAGTEMYTIWTTKKDTRLFILDCRIPLRKDSAVLAEMNYNHVDIQIHISNISHSPEEWGIRLLEDCSSAENGLGSPNTPPHVFETDLVTETSSKRMRIS</sequence>
<dbReference type="GO" id="GO:0007165">
    <property type="term" value="P:signal transduction"/>
    <property type="evidence" value="ECO:0007669"/>
    <property type="project" value="InterPro"/>
</dbReference>
<evidence type="ECO:0000259" key="8">
    <source>
        <dbReference type="PROSITE" id="PS50104"/>
    </source>
</evidence>
<keyword evidence="10" id="KW-1185">Reference proteome</keyword>
<dbReference type="InterPro" id="IPR042197">
    <property type="entry name" value="Apaf_helical"/>
</dbReference>
<evidence type="ECO:0000313" key="10">
    <source>
        <dbReference type="Proteomes" id="UP000030689"/>
    </source>
</evidence>
<dbReference type="Gene3D" id="3.80.10.10">
    <property type="entry name" value="Ribonuclease Inhibitor"/>
    <property type="match status" value="3"/>
</dbReference>
<dbReference type="Pfam" id="PF01582">
    <property type="entry name" value="TIR"/>
    <property type="match status" value="1"/>
</dbReference>
<dbReference type="InterPro" id="IPR011713">
    <property type="entry name" value="Leu-rich_rpt_3"/>
</dbReference>
<dbReference type="Pfam" id="PF00931">
    <property type="entry name" value="NB-ARC"/>
    <property type="match status" value="1"/>
</dbReference>
<dbReference type="PANTHER" id="PTHR11017:SF538">
    <property type="entry name" value="ADP-RIBOSYL CYCLASE_CYCLIC ADP-RIBOSE HYDROLASE"/>
    <property type="match status" value="1"/>
</dbReference>
<evidence type="ECO:0000256" key="7">
    <source>
        <dbReference type="ARBA" id="ARBA00047304"/>
    </source>
</evidence>
<keyword evidence="2" id="KW-0433">Leucine-rich repeat</keyword>
<dbReference type="GO" id="GO:0061809">
    <property type="term" value="F:NAD+ nucleosidase activity, cyclic ADP-ribose generating"/>
    <property type="evidence" value="ECO:0007669"/>
    <property type="project" value="UniProtKB-EC"/>
</dbReference>
<evidence type="ECO:0000256" key="2">
    <source>
        <dbReference type="ARBA" id="ARBA00022614"/>
    </source>
</evidence>
<proteinExistence type="predicted"/>
<organism evidence="9 10">
    <name type="scientific">Eutrema salsugineum</name>
    <name type="common">Saltwater cress</name>
    <name type="synonym">Sisymbrium salsugineum</name>
    <dbReference type="NCBI Taxonomy" id="72664"/>
    <lineage>
        <taxon>Eukaryota</taxon>
        <taxon>Viridiplantae</taxon>
        <taxon>Streptophyta</taxon>
        <taxon>Embryophyta</taxon>
        <taxon>Tracheophyta</taxon>
        <taxon>Spermatophyta</taxon>
        <taxon>Magnoliopsida</taxon>
        <taxon>eudicotyledons</taxon>
        <taxon>Gunneridae</taxon>
        <taxon>Pentapetalae</taxon>
        <taxon>rosids</taxon>
        <taxon>malvids</taxon>
        <taxon>Brassicales</taxon>
        <taxon>Brassicaceae</taxon>
        <taxon>Eutremeae</taxon>
        <taxon>Eutrema</taxon>
    </lineage>
</organism>
<dbReference type="OMA" id="ILRFRAC"/>
<dbReference type="Gene3D" id="1.10.8.430">
    <property type="entry name" value="Helical domain of apoptotic protease-activating factors"/>
    <property type="match status" value="1"/>
</dbReference>
<dbReference type="AlphaFoldDB" id="V4L370"/>
<dbReference type="InterPro" id="IPR032675">
    <property type="entry name" value="LRR_dom_sf"/>
</dbReference>
<dbReference type="GO" id="GO:0043531">
    <property type="term" value="F:ADP binding"/>
    <property type="evidence" value="ECO:0007669"/>
    <property type="project" value="InterPro"/>
</dbReference>
<dbReference type="Gene3D" id="3.40.50.10140">
    <property type="entry name" value="Toll/interleukin-1 receptor homology (TIR) domain"/>
    <property type="match status" value="1"/>
</dbReference>
<dbReference type="Pfam" id="PF23282">
    <property type="entry name" value="WHD_ROQ1"/>
    <property type="match status" value="1"/>
</dbReference>
<dbReference type="SMART" id="SM00255">
    <property type="entry name" value="TIR"/>
    <property type="match status" value="1"/>
</dbReference>
<dbReference type="Gramene" id="ESQ44765">
    <property type="protein sequence ID" value="ESQ44765"/>
    <property type="gene ID" value="EUTSA_v10003136mg"/>
</dbReference>
<dbReference type="SUPFAM" id="SSF46785">
    <property type="entry name" value="Winged helix' DNA-binding domain"/>
    <property type="match status" value="1"/>
</dbReference>
<dbReference type="GO" id="GO:0006952">
    <property type="term" value="P:defense response"/>
    <property type="evidence" value="ECO:0007669"/>
    <property type="project" value="UniProtKB-KW"/>
</dbReference>
<dbReference type="InterPro" id="IPR000157">
    <property type="entry name" value="TIR_dom"/>
</dbReference>
<evidence type="ECO:0000313" key="9">
    <source>
        <dbReference type="EMBL" id="ESQ44765.1"/>
    </source>
</evidence>
<comment type="catalytic activity">
    <reaction evidence="7">
        <text>NAD(+) + H2O = ADP-D-ribose + nicotinamide + H(+)</text>
        <dbReference type="Rhea" id="RHEA:16301"/>
        <dbReference type="ChEBI" id="CHEBI:15377"/>
        <dbReference type="ChEBI" id="CHEBI:15378"/>
        <dbReference type="ChEBI" id="CHEBI:17154"/>
        <dbReference type="ChEBI" id="CHEBI:57540"/>
        <dbReference type="ChEBI" id="CHEBI:57967"/>
        <dbReference type="EC" id="3.2.2.6"/>
    </reaction>
    <physiologicalReaction direction="left-to-right" evidence="7">
        <dbReference type="Rhea" id="RHEA:16302"/>
    </physiologicalReaction>
</comment>
<dbReference type="FunFam" id="3.80.10.10:FF:000386">
    <property type="entry name" value="Disease resistance protein RPS4"/>
    <property type="match status" value="1"/>
</dbReference>
<dbReference type="InterPro" id="IPR036390">
    <property type="entry name" value="WH_DNA-bd_sf"/>
</dbReference>
<evidence type="ECO:0000256" key="5">
    <source>
        <dbReference type="ARBA" id="ARBA00022821"/>
    </source>
</evidence>
<evidence type="ECO:0000256" key="1">
    <source>
        <dbReference type="ARBA" id="ARBA00011982"/>
    </source>
</evidence>
<dbReference type="FunFam" id="3.40.50.300:FF:001002">
    <property type="entry name" value="Disease resistance protein (TIR-NBS-LRR class)"/>
    <property type="match status" value="1"/>
</dbReference>
<dbReference type="SUPFAM" id="SSF52058">
    <property type="entry name" value="L domain-like"/>
    <property type="match status" value="1"/>
</dbReference>
<dbReference type="FunFam" id="1.10.8.430:FF:000002">
    <property type="entry name" value="Disease resistance protein (TIR-NBS-LRR class)"/>
    <property type="match status" value="1"/>
</dbReference>
<dbReference type="InterPro" id="IPR027417">
    <property type="entry name" value="P-loop_NTPase"/>
</dbReference>
<reference evidence="9 10" key="1">
    <citation type="journal article" date="2013" name="Front. Plant Sci.">
        <title>The Reference Genome of the Halophytic Plant Eutrema salsugineum.</title>
        <authorList>
            <person name="Yang R."/>
            <person name="Jarvis D.E."/>
            <person name="Chen H."/>
            <person name="Beilstein M.A."/>
            <person name="Grimwood J."/>
            <person name="Jenkins J."/>
            <person name="Shu S."/>
            <person name="Prochnik S."/>
            <person name="Xin M."/>
            <person name="Ma C."/>
            <person name="Schmutz J."/>
            <person name="Wing R.A."/>
            <person name="Mitchell-Olds T."/>
            <person name="Schumaker K.S."/>
            <person name="Wang X."/>
        </authorList>
    </citation>
    <scope>NUCLEOTIDE SEQUENCE [LARGE SCALE GENOMIC DNA]</scope>
</reference>
<dbReference type="PANTHER" id="PTHR11017">
    <property type="entry name" value="LEUCINE-RICH REPEAT-CONTAINING PROTEIN"/>
    <property type="match status" value="1"/>
</dbReference>
<dbReference type="PROSITE" id="PS50104">
    <property type="entry name" value="TIR"/>
    <property type="match status" value="1"/>
</dbReference>
<dbReference type="Pfam" id="PF07725">
    <property type="entry name" value="LRR_3"/>
    <property type="match status" value="1"/>
</dbReference>
<dbReference type="InterPro" id="IPR058192">
    <property type="entry name" value="WHD_ROQ1-like"/>
</dbReference>
<dbReference type="EC" id="3.2.2.6" evidence="1"/>
<dbReference type="InterPro" id="IPR003593">
    <property type="entry name" value="AAA+_ATPase"/>
</dbReference>
<keyword evidence="6" id="KW-0520">NAD</keyword>
<dbReference type="InterPro" id="IPR002182">
    <property type="entry name" value="NB-ARC"/>
</dbReference>
<dbReference type="Proteomes" id="UP000030689">
    <property type="component" value="Unassembled WGS sequence"/>
</dbReference>
<keyword evidence="4" id="KW-0378">Hydrolase</keyword>
<evidence type="ECO:0000256" key="6">
    <source>
        <dbReference type="ARBA" id="ARBA00023027"/>
    </source>
</evidence>
<dbReference type="Pfam" id="PF20160">
    <property type="entry name" value="C-JID"/>
    <property type="match status" value="1"/>
</dbReference>
<evidence type="ECO:0000256" key="4">
    <source>
        <dbReference type="ARBA" id="ARBA00022801"/>
    </source>
</evidence>
<dbReference type="KEGG" id="eus:EUTSA_v10003136mg"/>
<dbReference type="InterPro" id="IPR044974">
    <property type="entry name" value="Disease_R_plants"/>
</dbReference>
<keyword evidence="3" id="KW-0677">Repeat</keyword>
<dbReference type="InterPro" id="IPR045344">
    <property type="entry name" value="C-JID"/>
</dbReference>
<dbReference type="EMBL" id="KI517441">
    <property type="protein sequence ID" value="ESQ44765.1"/>
    <property type="molecule type" value="Genomic_DNA"/>
</dbReference>
<feature type="domain" description="TIR" evidence="8">
    <location>
        <begin position="10"/>
        <end position="174"/>
    </location>
</feature>
<dbReference type="STRING" id="72664.V4L370"/>